<proteinExistence type="predicted"/>
<comment type="caution">
    <text evidence="2">The sequence shown here is derived from an EMBL/GenBank/DDBJ whole genome shotgun (WGS) entry which is preliminary data.</text>
</comment>
<keyword evidence="1" id="KW-0472">Membrane</keyword>
<protein>
    <submittedName>
        <fullName evidence="2">ABC transporter permease</fullName>
    </submittedName>
</protein>
<keyword evidence="1" id="KW-0812">Transmembrane</keyword>
<feature type="transmembrane region" description="Helical" evidence="1">
    <location>
        <begin position="188"/>
        <end position="208"/>
    </location>
</feature>
<keyword evidence="1" id="KW-1133">Transmembrane helix</keyword>
<dbReference type="Proteomes" id="UP001589836">
    <property type="component" value="Unassembled WGS sequence"/>
</dbReference>
<dbReference type="EMBL" id="JBHLTP010000023">
    <property type="protein sequence ID" value="MFC0525863.1"/>
    <property type="molecule type" value="Genomic_DNA"/>
</dbReference>
<name>A0ABV6LTX0_9BACI</name>
<accession>A0ABV6LTX0</accession>
<keyword evidence="3" id="KW-1185">Reference proteome</keyword>
<evidence type="ECO:0000313" key="3">
    <source>
        <dbReference type="Proteomes" id="UP001589836"/>
    </source>
</evidence>
<feature type="transmembrane region" description="Helical" evidence="1">
    <location>
        <begin position="52"/>
        <end position="74"/>
    </location>
</feature>
<reference evidence="2 3" key="1">
    <citation type="submission" date="2024-09" db="EMBL/GenBank/DDBJ databases">
        <authorList>
            <person name="Sun Q."/>
            <person name="Mori K."/>
        </authorList>
    </citation>
    <scope>NUCLEOTIDE SEQUENCE [LARGE SCALE GENOMIC DNA]</scope>
    <source>
        <strain evidence="2 3">NCAIM B.02529</strain>
    </source>
</reference>
<gene>
    <name evidence="2" type="ORF">ACFFGV_20000</name>
</gene>
<feature type="transmembrane region" description="Helical" evidence="1">
    <location>
        <begin position="158"/>
        <end position="181"/>
    </location>
</feature>
<feature type="transmembrane region" description="Helical" evidence="1">
    <location>
        <begin position="20"/>
        <end position="40"/>
    </location>
</feature>
<dbReference type="RefSeq" id="WP_377351637.1">
    <property type="nucleotide sequence ID" value="NZ_JBHLTP010000023.1"/>
</dbReference>
<feature type="transmembrane region" description="Helical" evidence="1">
    <location>
        <begin position="102"/>
        <end position="123"/>
    </location>
</feature>
<feature type="transmembrane region" description="Helical" evidence="1">
    <location>
        <begin position="237"/>
        <end position="260"/>
    </location>
</feature>
<sequence length="266" mass="28972">MINLIKSDLYKLKKTKSIKVLFIIMWIAAIAVTVVSNLLAKGTIGPEVSGPMSGLSDVMTVAIVGPFLAAIYLCGDFDNKTINDAISSCGVGRGYVIVSKAIVYYLLVMLMLIPYMVVTLIAFSTGAEFAEPFAASVFLSILGNQSELELTSLVFGKMFLIMLVMIIAYASQMTVCVFLSFLFRKSSIVIFVGFGLILVLQIFGTLGIKYNSVERFLSFTPFSIGNSFLTMDVGTNVILKGIGISLLFCVWILSMTNGVFRKSEVK</sequence>
<evidence type="ECO:0000256" key="1">
    <source>
        <dbReference type="SAM" id="Phobius"/>
    </source>
</evidence>
<organism evidence="2 3">
    <name type="scientific">Pontibacillus salicampi</name>
    <dbReference type="NCBI Taxonomy" id="1449801"/>
    <lineage>
        <taxon>Bacteria</taxon>
        <taxon>Bacillati</taxon>
        <taxon>Bacillota</taxon>
        <taxon>Bacilli</taxon>
        <taxon>Bacillales</taxon>
        <taxon>Bacillaceae</taxon>
        <taxon>Pontibacillus</taxon>
    </lineage>
</organism>
<evidence type="ECO:0000313" key="2">
    <source>
        <dbReference type="EMBL" id="MFC0525863.1"/>
    </source>
</evidence>